<gene>
    <name evidence="1" type="ORF">ACFOGJ_08725</name>
</gene>
<keyword evidence="2" id="KW-1185">Reference proteome</keyword>
<evidence type="ECO:0000313" key="1">
    <source>
        <dbReference type="EMBL" id="MFC3227310.1"/>
    </source>
</evidence>
<protein>
    <recommendedName>
        <fullName evidence="3">Guanylate cyclase domain-containing protein</fullName>
    </recommendedName>
</protein>
<proteinExistence type="predicted"/>
<evidence type="ECO:0008006" key="3">
    <source>
        <dbReference type="Google" id="ProtNLM"/>
    </source>
</evidence>
<accession>A0ABV7KYR2</accession>
<name>A0ABV7KYR2_9PROT</name>
<reference evidence="2" key="1">
    <citation type="journal article" date="2019" name="Int. J. Syst. Evol. Microbiol.">
        <title>The Global Catalogue of Microorganisms (GCM) 10K type strain sequencing project: providing services to taxonomists for standard genome sequencing and annotation.</title>
        <authorList>
            <consortium name="The Broad Institute Genomics Platform"/>
            <consortium name="The Broad Institute Genome Sequencing Center for Infectious Disease"/>
            <person name="Wu L."/>
            <person name="Ma J."/>
        </authorList>
    </citation>
    <scope>NUCLEOTIDE SEQUENCE [LARGE SCALE GENOMIC DNA]</scope>
    <source>
        <strain evidence="2">KCTC 42964</strain>
    </source>
</reference>
<evidence type="ECO:0000313" key="2">
    <source>
        <dbReference type="Proteomes" id="UP001595528"/>
    </source>
</evidence>
<dbReference type="InterPro" id="IPR029787">
    <property type="entry name" value="Nucleotide_cyclase"/>
</dbReference>
<sequence>MEQVERRLAAILIADVAGYTRQMHENEERTLARLQGNRSEPIDPRIAAHRGRIVKPMGDGVMARSNRTCARPASPRA</sequence>
<dbReference type="EMBL" id="JBHRTR010000021">
    <property type="protein sequence ID" value="MFC3227310.1"/>
    <property type="molecule type" value="Genomic_DNA"/>
</dbReference>
<comment type="caution">
    <text evidence="1">The sequence shown here is derived from an EMBL/GenBank/DDBJ whole genome shotgun (WGS) entry which is preliminary data.</text>
</comment>
<dbReference type="Proteomes" id="UP001595528">
    <property type="component" value="Unassembled WGS sequence"/>
</dbReference>
<dbReference type="SUPFAM" id="SSF55073">
    <property type="entry name" value="Nucleotide cyclase"/>
    <property type="match status" value="1"/>
</dbReference>
<dbReference type="RefSeq" id="WP_379899476.1">
    <property type="nucleotide sequence ID" value="NZ_JBHRTR010000021.1"/>
</dbReference>
<organism evidence="1 2">
    <name type="scientific">Marinibaculum pumilum</name>
    <dbReference type="NCBI Taxonomy" id="1766165"/>
    <lineage>
        <taxon>Bacteria</taxon>
        <taxon>Pseudomonadati</taxon>
        <taxon>Pseudomonadota</taxon>
        <taxon>Alphaproteobacteria</taxon>
        <taxon>Rhodospirillales</taxon>
        <taxon>Rhodospirillaceae</taxon>
        <taxon>Marinibaculum</taxon>
    </lineage>
</organism>
<dbReference type="Gene3D" id="3.30.70.1230">
    <property type="entry name" value="Nucleotide cyclase"/>
    <property type="match status" value="1"/>
</dbReference>